<reference evidence="1 2" key="1">
    <citation type="submission" date="2015-04" db="EMBL/GenBank/DDBJ databases">
        <authorList>
            <person name="Syromyatnikov M.Y."/>
            <person name="Popov V.N."/>
        </authorList>
    </citation>
    <scope>NUCLEOTIDE SEQUENCE [LARGE SCALE GENOMIC DNA]</scope>
</reference>
<keyword evidence="2" id="KW-1185">Reference proteome</keyword>
<name>A0A1J1I7A6_9DIPT</name>
<sequence>MNFHGKVVSERMFQWFFHYSLVTGKQLMATSQIIKPLTISRQQSIGLGEQTVKKANRVIIVKGGIKSFCLSFVMMMCRDANDFDLTQEIKDSCHA</sequence>
<proteinExistence type="predicted"/>
<protein>
    <submittedName>
        <fullName evidence="1">CLUMA_CG009594, isoform A</fullName>
    </submittedName>
</protein>
<gene>
    <name evidence="1" type="ORF">CLUMA_CG009594</name>
</gene>
<dbReference type="EMBL" id="CVRI01000043">
    <property type="protein sequence ID" value="CRK96165.1"/>
    <property type="molecule type" value="Genomic_DNA"/>
</dbReference>
<accession>A0A1J1I7A6</accession>
<dbReference type="AlphaFoldDB" id="A0A1J1I7A6"/>
<evidence type="ECO:0000313" key="1">
    <source>
        <dbReference type="EMBL" id="CRK96165.1"/>
    </source>
</evidence>
<dbReference type="Proteomes" id="UP000183832">
    <property type="component" value="Unassembled WGS sequence"/>
</dbReference>
<evidence type="ECO:0000313" key="2">
    <source>
        <dbReference type="Proteomes" id="UP000183832"/>
    </source>
</evidence>
<organism evidence="1 2">
    <name type="scientific">Clunio marinus</name>
    <dbReference type="NCBI Taxonomy" id="568069"/>
    <lineage>
        <taxon>Eukaryota</taxon>
        <taxon>Metazoa</taxon>
        <taxon>Ecdysozoa</taxon>
        <taxon>Arthropoda</taxon>
        <taxon>Hexapoda</taxon>
        <taxon>Insecta</taxon>
        <taxon>Pterygota</taxon>
        <taxon>Neoptera</taxon>
        <taxon>Endopterygota</taxon>
        <taxon>Diptera</taxon>
        <taxon>Nematocera</taxon>
        <taxon>Chironomoidea</taxon>
        <taxon>Chironomidae</taxon>
        <taxon>Clunio</taxon>
    </lineage>
</organism>